<accession>A0A031LMP0</accession>
<reference evidence="1 2" key="1">
    <citation type="submission" date="2014-03" db="EMBL/GenBank/DDBJ databases">
        <title>Draft genome sequence of the novel thermoacidophilic archaea Acidianus copahuensis ALE1 strain, isolated from Copahue volcanic area in Neuquen Argentina.</title>
        <authorList>
            <person name="Urbieta M.S."/>
            <person name="Rascovan N."/>
            <person name="Castro C."/>
            <person name="Revale S."/>
            <person name="Giaveno M.A."/>
            <person name="Vazquez M.P."/>
            <person name="Donati E.R."/>
        </authorList>
    </citation>
    <scope>NUCLEOTIDE SEQUENCE [LARGE SCALE GENOMIC DNA]</scope>
    <source>
        <strain evidence="1 2">ALE1</strain>
    </source>
</reference>
<comment type="caution">
    <text evidence="1">The sequence shown here is derived from an EMBL/GenBank/DDBJ whole genome shotgun (WGS) entry which is preliminary data.</text>
</comment>
<dbReference type="Proteomes" id="UP000024332">
    <property type="component" value="Unassembled WGS sequence"/>
</dbReference>
<dbReference type="OrthoDB" id="7926at2157"/>
<evidence type="ECO:0000313" key="2">
    <source>
        <dbReference type="Proteomes" id="UP000024332"/>
    </source>
</evidence>
<dbReference type="STRING" id="1160895.CM19_05865"/>
<proteinExistence type="predicted"/>
<dbReference type="RefSeq" id="WP_048099636.1">
    <property type="nucleotide sequence ID" value="NZ_JFZT01000039.1"/>
</dbReference>
<dbReference type="Gene3D" id="2.20.28.30">
    <property type="entry name" value="RNA polymerase ii, chain L"/>
    <property type="match status" value="1"/>
</dbReference>
<evidence type="ECO:0000313" key="1">
    <source>
        <dbReference type="EMBL" id="EZQ06893.1"/>
    </source>
</evidence>
<sequence length="62" mass="6849">MKELLCPKCGVKMEFMAEAETGNDGKTIKYFYRCPACGTKIIGSTIEIKKGENSSVLIKVMN</sequence>
<dbReference type="EMBL" id="JFZT01000039">
    <property type="protein sequence ID" value="EZQ06893.1"/>
    <property type="molecule type" value="Genomic_DNA"/>
</dbReference>
<keyword evidence="2" id="KW-1185">Reference proteome</keyword>
<gene>
    <name evidence="1" type="ORF">CM19_05865</name>
</gene>
<protein>
    <submittedName>
        <fullName evidence="1">Uncharacterized protein</fullName>
    </submittedName>
</protein>
<dbReference type="AlphaFoldDB" id="A0A031LMP0"/>
<organism evidence="1 2">
    <name type="scientific">Candidatus Acidianus copahuensis</name>
    <dbReference type="NCBI Taxonomy" id="1160895"/>
    <lineage>
        <taxon>Archaea</taxon>
        <taxon>Thermoproteota</taxon>
        <taxon>Thermoprotei</taxon>
        <taxon>Sulfolobales</taxon>
        <taxon>Sulfolobaceae</taxon>
        <taxon>Acidianus</taxon>
    </lineage>
</organism>
<name>A0A031LMP0_9CREN</name>